<proteinExistence type="predicted"/>
<dbReference type="InterPro" id="IPR036704">
    <property type="entry name" value="RraA/RraA-like_sf"/>
</dbReference>
<evidence type="ECO:0000256" key="2">
    <source>
        <dbReference type="ARBA" id="ARBA00016549"/>
    </source>
</evidence>
<protein>
    <recommendedName>
        <fullName evidence="2">Putative 4-hydroxy-4-methyl-2-oxoglutarate aldolase</fullName>
    </recommendedName>
    <alternativeName>
        <fullName evidence="3">Regulator of ribonuclease activity homolog</fullName>
    </alternativeName>
    <alternativeName>
        <fullName evidence="4">RraA-like protein</fullName>
    </alternativeName>
</protein>
<comment type="cofactor">
    <cofactor evidence="1">
        <name>a divalent metal cation</name>
        <dbReference type="ChEBI" id="CHEBI:60240"/>
    </cofactor>
</comment>
<dbReference type="InterPro" id="IPR005493">
    <property type="entry name" value="RraA/RraA-like"/>
</dbReference>
<reference evidence="7" key="1">
    <citation type="submission" date="2018-03" db="EMBL/GenBank/DDBJ databases">
        <authorList>
            <person name="Sun L."/>
            <person name="Liu H."/>
            <person name="Chen W."/>
            <person name="Huang K."/>
            <person name="Liu W."/>
            <person name="Gao X."/>
        </authorList>
    </citation>
    <scope>NUCLEOTIDE SEQUENCE [LARGE SCALE GENOMIC DNA]</scope>
    <source>
        <strain evidence="7">SH9</strain>
    </source>
</reference>
<evidence type="ECO:0000256" key="1">
    <source>
        <dbReference type="ARBA" id="ARBA00001968"/>
    </source>
</evidence>
<feature type="binding site" evidence="5">
    <location>
        <begin position="97"/>
        <end position="100"/>
    </location>
    <ligand>
        <name>substrate</name>
    </ligand>
</feature>
<keyword evidence="5" id="KW-0479">Metal-binding</keyword>
<keyword evidence="7" id="KW-1185">Reference proteome</keyword>
<comment type="cofactor">
    <cofactor evidence="5">
        <name>Mg(2+)</name>
        <dbReference type="ChEBI" id="CHEBI:18420"/>
    </cofactor>
</comment>
<dbReference type="PANTHER" id="PTHR33254">
    <property type="entry name" value="4-HYDROXY-4-METHYL-2-OXOGLUTARATE ALDOLASE 3-RELATED"/>
    <property type="match status" value="1"/>
</dbReference>
<dbReference type="SUPFAM" id="SSF89562">
    <property type="entry name" value="RraA-like"/>
    <property type="match status" value="1"/>
</dbReference>
<evidence type="ECO:0000256" key="4">
    <source>
        <dbReference type="ARBA" id="ARBA00030169"/>
    </source>
</evidence>
<evidence type="ECO:0000313" key="7">
    <source>
        <dbReference type="Proteomes" id="UP000239772"/>
    </source>
</evidence>
<sequence>MIEVADDVLQAIGRLATGAVADVLLEMGFDRTVVSSDLLNRQRSRFVGRAVCAAGHTITQGVQPSAGPSMFDVDRLVGPSSVVVIDSGDHRHGAVIGDLVALAFRRAGAVAFVTDGGVRDAEEIAELGLPCVARFVTPRSAKGIWSVDTVGEPVSLPAQGGGRMAVAPGDIILADPDGVVVIPARLAAAVLEEHGPLAAAEERIKAAIEAGGDRREAFRAHDRFSHIRKRDDP</sequence>
<organism evidence="6 7">
    <name type="scientific">Alsobacter soli</name>
    <dbReference type="NCBI Taxonomy" id="2109933"/>
    <lineage>
        <taxon>Bacteria</taxon>
        <taxon>Pseudomonadati</taxon>
        <taxon>Pseudomonadota</taxon>
        <taxon>Alphaproteobacteria</taxon>
        <taxon>Hyphomicrobiales</taxon>
        <taxon>Alsobacteraceae</taxon>
        <taxon>Alsobacter</taxon>
    </lineage>
</organism>
<dbReference type="PANTHER" id="PTHR33254:SF4">
    <property type="entry name" value="4-HYDROXY-4-METHYL-2-OXOGLUTARATE ALDOLASE 3-RELATED"/>
    <property type="match status" value="1"/>
</dbReference>
<dbReference type="GO" id="GO:0046872">
    <property type="term" value="F:metal ion binding"/>
    <property type="evidence" value="ECO:0007669"/>
    <property type="project" value="UniProtKB-KW"/>
</dbReference>
<keyword evidence="5" id="KW-0460">Magnesium</keyword>
<evidence type="ECO:0000256" key="5">
    <source>
        <dbReference type="PIRSR" id="PIRSR605493-1"/>
    </source>
</evidence>
<dbReference type="OrthoDB" id="9812532at2"/>
<comment type="caution">
    <text evidence="6">The sequence shown here is derived from an EMBL/GenBank/DDBJ whole genome shotgun (WGS) entry which is preliminary data.</text>
</comment>
<feature type="binding site" evidence="5">
    <location>
        <position position="120"/>
    </location>
    <ligand>
        <name>Mg(2+)</name>
        <dbReference type="ChEBI" id="CHEBI:18420"/>
    </ligand>
</feature>
<gene>
    <name evidence="6" type="ORF">SLNSH_17185</name>
</gene>
<dbReference type="Gene3D" id="3.50.30.40">
    <property type="entry name" value="Ribonuclease E inhibitor RraA/RraA-like"/>
    <property type="match status" value="1"/>
</dbReference>
<accession>A0A2T1HQB7</accession>
<feature type="binding site" evidence="5">
    <location>
        <position position="119"/>
    </location>
    <ligand>
        <name>substrate</name>
    </ligand>
</feature>
<dbReference type="AlphaFoldDB" id="A0A2T1HQB7"/>
<dbReference type="EMBL" id="PVZS01000020">
    <property type="protein sequence ID" value="PSC03843.1"/>
    <property type="molecule type" value="Genomic_DNA"/>
</dbReference>
<dbReference type="CDD" id="cd16841">
    <property type="entry name" value="RraA_family"/>
    <property type="match status" value="1"/>
</dbReference>
<dbReference type="Pfam" id="PF03737">
    <property type="entry name" value="RraA-like"/>
    <property type="match status" value="1"/>
</dbReference>
<evidence type="ECO:0000313" key="6">
    <source>
        <dbReference type="EMBL" id="PSC03843.1"/>
    </source>
</evidence>
<name>A0A2T1HQB7_9HYPH</name>
<dbReference type="RefSeq" id="WP_106338245.1">
    <property type="nucleotide sequence ID" value="NZ_PVZS01000020.1"/>
</dbReference>
<dbReference type="Proteomes" id="UP000239772">
    <property type="component" value="Unassembled WGS sequence"/>
</dbReference>
<evidence type="ECO:0000256" key="3">
    <source>
        <dbReference type="ARBA" id="ARBA00029596"/>
    </source>
</evidence>